<dbReference type="Proteomes" id="UP000887566">
    <property type="component" value="Unplaced"/>
</dbReference>
<sequence length="358" mass="39466">MSLSTIRVIFLLLLAAIIGQIVEAQDEPDELTEKMTLWSQFFNRITSVGLENLREHLPGLVPPAEVEGNLTSEATTTPYDRFIIRGGEELPHRAPARKLTGEGASKSRDLNQTTIDDTDIVVNADNTTAVSNATNNFPIDADSNNVTLMKNDVSYGDGNENTTKSPFPLEEHIFREEPRRTLFQQTDPNGTPGTVFNLNANANSNSDPNVSNHFDPSNFLSNLTPLVLPLINTFGTSLNEQHLQLLEDQKRRLALLSAPRSYVPNDGEELPGFGTALYNELVQNRRPSGFGSALANDLARSEQTQNVIQAVKVSPPTAYPLRYRPLARGLPVYPRISVESVSTTVVPLRRNGSPLPRR</sequence>
<name>A0A914UJK0_9BILA</name>
<protein>
    <submittedName>
        <fullName evidence="3">Uncharacterized protein</fullName>
    </submittedName>
</protein>
<organism evidence="2 3">
    <name type="scientific">Plectus sambesii</name>
    <dbReference type="NCBI Taxonomy" id="2011161"/>
    <lineage>
        <taxon>Eukaryota</taxon>
        <taxon>Metazoa</taxon>
        <taxon>Ecdysozoa</taxon>
        <taxon>Nematoda</taxon>
        <taxon>Chromadorea</taxon>
        <taxon>Plectida</taxon>
        <taxon>Plectina</taxon>
        <taxon>Plectoidea</taxon>
        <taxon>Plectidae</taxon>
        <taxon>Plectus</taxon>
    </lineage>
</organism>
<proteinExistence type="predicted"/>
<keyword evidence="1" id="KW-0732">Signal</keyword>
<feature type="chain" id="PRO_5037203413" evidence="1">
    <location>
        <begin position="25"/>
        <end position="358"/>
    </location>
</feature>
<dbReference type="WBParaSite" id="PSAMB.scaffold10634size3938.g33464.t1">
    <property type="protein sequence ID" value="PSAMB.scaffold10634size3938.g33464.t1"/>
    <property type="gene ID" value="PSAMB.scaffold10634size3938.g33464"/>
</dbReference>
<evidence type="ECO:0000313" key="2">
    <source>
        <dbReference type="Proteomes" id="UP000887566"/>
    </source>
</evidence>
<evidence type="ECO:0000256" key="1">
    <source>
        <dbReference type="SAM" id="SignalP"/>
    </source>
</evidence>
<evidence type="ECO:0000313" key="3">
    <source>
        <dbReference type="WBParaSite" id="PSAMB.scaffold10634size3938.g33464.t1"/>
    </source>
</evidence>
<dbReference type="AlphaFoldDB" id="A0A914UJK0"/>
<feature type="signal peptide" evidence="1">
    <location>
        <begin position="1"/>
        <end position="24"/>
    </location>
</feature>
<accession>A0A914UJK0</accession>
<reference evidence="3" key="1">
    <citation type="submission" date="2022-11" db="UniProtKB">
        <authorList>
            <consortium name="WormBaseParasite"/>
        </authorList>
    </citation>
    <scope>IDENTIFICATION</scope>
</reference>
<keyword evidence="2" id="KW-1185">Reference proteome</keyword>